<protein>
    <recommendedName>
        <fullName evidence="1">N-acetyltransferase domain-containing protein</fullName>
    </recommendedName>
</protein>
<dbReference type="InterPro" id="IPR000182">
    <property type="entry name" value="GNAT_dom"/>
</dbReference>
<proteinExistence type="predicted"/>
<sequence length="155" mass="16929">MLVRTEKPVDIQAIHAVNTAAFPTEAEARLIDMLRDDGDLLFSHVAEENGALVGHIALSPMQAVADGRPVRALGLGPVAVTPERQRCGIGSRLINASIEWARANDWQLIFLLGDPRYYCRYGFSIDAARPFGSPYAGSHFQALWLDESPQTPQSG</sequence>
<name>A0A3B0SEW9_9ZZZZ</name>
<dbReference type="Pfam" id="PF13527">
    <property type="entry name" value="Acetyltransf_9"/>
    <property type="match status" value="1"/>
</dbReference>
<accession>A0A3B0SEW9</accession>
<dbReference type="InterPro" id="IPR016181">
    <property type="entry name" value="Acyl_CoA_acyltransferase"/>
</dbReference>
<gene>
    <name evidence="2" type="ORF">MNBD_ALPHA04-136</name>
</gene>
<dbReference type="SUPFAM" id="SSF55729">
    <property type="entry name" value="Acyl-CoA N-acyltransferases (Nat)"/>
    <property type="match status" value="1"/>
</dbReference>
<dbReference type="GO" id="GO:0016747">
    <property type="term" value="F:acyltransferase activity, transferring groups other than amino-acyl groups"/>
    <property type="evidence" value="ECO:0007669"/>
    <property type="project" value="InterPro"/>
</dbReference>
<evidence type="ECO:0000259" key="1">
    <source>
        <dbReference type="PROSITE" id="PS51186"/>
    </source>
</evidence>
<evidence type="ECO:0000313" key="2">
    <source>
        <dbReference type="EMBL" id="VAW04515.1"/>
    </source>
</evidence>
<reference evidence="2" key="1">
    <citation type="submission" date="2018-06" db="EMBL/GenBank/DDBJ databases">
        <authorList>
            <person name="Zhirakovskaya E."/>
        </authorList>
    </citation>
    <scope>NUCLEOTIDE SEQUENCE</scope>
</reference>
<feature type="domain" description="N-acetyltransferase" evidence="1">
    <location>
        <begin position="1"/>
        <end position="150"/>
    </location>
</feature>
<dbReference type="EMBL" id="UOEF01000406">
    <property type="protein sequence ID" value="VAW04515.1"/>
    <property type="molecule type" value="Genomic_DNA"/>
</dbReference>
<organism evidence="2">
    <name type="scientific">hydrothermal vent metagenome</name>
    <dbReference type="NCBI Taxonomy" id="652676"/>
    <lineage>
        <taxon>unclassified sequences</taxon>
        <taxon>metagenomes</taxon>
        <taxon>ecological metagenomes</taxon>
    </lineage>
</organism>
<dbReference type="Gene3D" id="3.40.630.30">
    <property type="match status" value="1"/>
</dbReference>
<dbReference type="CDD" id="cd04301">
    <property type="entry name" value="NAT_SF"/>
    <property type="match status" value="1"/>
</dbReference>
<dbReference type="PROSITE" id="PS51186">
    <property type="entry name" value="GNAT"/>
    <property type="match status" value="1"/>
</dbReference>
<dbReference type="AlphaFoldDB" id="A0A3B0SEW9"/>